<dbReference type="InterPro" id="IPR036237">
    <property type="entry name" value="Xyl_isomerase-like_sf"/>
</dbReference>
<dbReference type="PANTHER" id="PTHR21445:SF0">
    <property type="entry name" value="APURINIC-APYRIMIDINIC ENDONUCLEASE"/>
    <property type="match status" value="1"/>
</dbReference>
<keyword evidence="2" id="KW-0456">Lyase</keyword>
<gene>
    <name evidence="2" type="ORF">JZK55_06990</name>
</gene>
<dbReference type="RefSeq" id="WP_203473252.1">
    <property type="nucleotide sequence ID" value="NZ_AP022873.1"/>
</dbReference>
<evidence type="ECO:0000259" key="1">
    <source>
        <dbReference type="Pfam" id="PF01261"/>
    </source>
</evidence>
<dbReference type="EMBL" id="AP022873">
    <property type="protein sequence ID" value="BCB95777.1"/>
    <property type="molecule type" value="Genomic_DNA"/>
</dbReference>
<dbReference type="GO" id="GO:0006284">
    <property type="term" value="P:base-excision repair"/>
    <property type="evidence" value="ECO:0007669"/>
    <property type="project" value="TreeGrafter"/>
</dbReference>
<dbReference type="SMART" id="SM00518">
    <property type="entry name" value="AP2Ec"/>
    <property type="match status" value="1"/>
</dbReference>
<dbReference type="Proteomes" id="UP000516360">
    <property type="component" value="Chromosome"/>
</dbReference>
<dbReference type="PANTHER" id="PTHR21445">
    <property type="entry name" value="ENDONUCLEASE IV ENDODEOXYRIBONUCLEASE IV"/>
    <property type="match status" value="1"/>
</dbReference>
<dbReference type="GO" id="GO:0008270">
    <property type="term" value="F:zinc ion binding"/>
    <property type="evidence" value="ECO:0007669"/>
    <property type="project" value="InterPro"/>
</dbReference>
<dbReference type="GO" id="GO:0016829">
    <property type="term" value="F:lyase activity"/>
    <property type="evidence" value="ECO:0007669"/>
    <property type="project" value="UniProtKB-KW"/>
</dbReference>
<dbReference type="Pfam" id="PF01261">
    <property type="entry name" value="AP_endonuc_2"/>
    <property type="match status" value="1"/>
</dbReference>
<dbReference type="GO" id="GO:0008081">
    <property type="term" value="F:phosphoric diester hydrolase activity"/>
    <property type="evidence" value="ECO:0007669"/>
    <property type="project" value="TreeGrafter"/>
</dbReference>
<dbReference type="InterPro" id="IPR013022">
    <property type="entry name" value="Xyl_isomerase-like_TIM-brl"/>
</dbReference>
<dbReference type="GO" id="GO:0003677">
    <property type="term" value="F:DNA binding"/>
    <property type="evidence" value="ECO:0007669"/>
    <property type="project" value="InterPro"/>
</dbReference>
<evidence type="ECO:0000313" key="2">
    <source>
        <dbReference type="EMBL" id="BCB95777.1"/>
    </source>
</evidence>
<dbReference type="SUPFAM" id="SSF51658">
    <property type="entry name" value="Xylose isomerase-like"/>
    <property type="match status" value="1"/>
</dbReference>
<feature type="domain" description="Xylose isomerase-like TIM barrel" evidence="1">
    <location>
        <begin position="22"/>
        <end position="226"/>
    </location>
</feature>
<dbReference type="NCBIfam" id="TIGR00587">
    <property type="entry name" value="nfo"/>
    <property type="match status" value="1"/>
</dbReference>
<protein>
    <submittedName>
        <fullName evidence="2">DNA-(Apurinic or apyrimidinic site) lyase</fullName>
    </submittedName>
</protein>
<dbReference type="Gene3D" id="3.20.20.150">
    <property type="entry name" value="Divalent-metal-dependent TIM barrel enzymes"/>
    <property type="match status" value="1"/>
</dbReference>
<dbReference type="CDD" id="cd00019">
    <property type="entry name" value="AP2Ec"/>
    <property type="match status" value="1"/>
</dbReference>
<sequence>MSKLIRRLGVHTSIAGGIHLSIERARELGCNTIQIFSHNPRQWLIREIPSDYIMQFKEWRKSYDINPVFIHTSYLINLAASDNGILEKSISLLIQEMNIADLLDADYVILHTGSASQDSEEVGRKRAIEALKRVARGKEWRSKLLLENTAGERGDISSHIKDIAEIIDRTGSPLIGGVVIDTCHAFAAGYDIKDEKGLSGLIKEIEKHIGLNNIKLIHLNDSKKRPQFSC</sequence>
<dbReference type="KEGG" id="dtp:JZK55_06990"/>
<accession>A0A7G1H222</accession>
<dbReference type="InterPro" id="IPR001719">
    <property type="entry name" value="AP_endonuc_2"/>
</dbReference>
<dbReference type="AlphaFoldDB" id="A0A7G1H222"/>
<name>A0A7G1H222_9BACT</name>
<evidence type="ECO:0000313" key="3">
    <source>
        <dbReference type="Proteomes" id="UP000516360"/>
    </source>
</evidence>
<keyword evidence="3" id="KW-1185">Reference proteome</keyword>
<proteinExistence type="predicted"/>
<dbReference type="PROSITE" id="PS51432">
    <property type="entry name" value="AP_NUCLEASE_F2_4"/>
    <property type="match status" value="1"/>
</dbReference>
<reference evidence="2 3" key="1">
    <citation type="submission" date="2020-03" db="EMBL/GenBank/DDBJ databases">
        <title>Complete genome sequences of two sulfur-disproportionating bacterial strains T55J and Mzg5.</title>
        <authorList>
            <person name="Umezawa K."/>
            <person name="Kojima H."/>
            <person name="Kato Y."/>
            <person name="Fukui M."/>
        </authorList>
    </citation>
    <scope>NUCLEOTIDE SEQUENCE [LARGE SCALE GENOMIC DNA]</scope>
    <source>
        <strain evidence="2 3">T55J</strain>
    </source>
</reference>
<organism evidence="2 3">
    <name type="scientific">Dissulfurispira thermophila</name>
    <dbReference type="NCBI Taxonomy" id="2715679"/>
    <lineage>
        <taxon>Bacteria</taxon>
        <taxon>Pseudomonadati</taxon>
        <taxon>Nitrospirota</taxon>
        <taxon>Thermodesulfovibrionia</taxon>
        <taxon>Thermodesulfovibrionales</taxon>
        <taxon>Dissulfurispiraceae</taxon>
        <taxon>Dissulfurispira</taxon>
    </lineage>
</organism>
<dbReference type="GO" id="GO:0003906">
    <property type="term" value="F:DNA-(apurinic or apyrimidinic site) endonuclease activity"/>
    <property type="evidence" value="ECO:0007669"/>
    <property type="project" value="TreeGrafter"/>
</dbReference>